<feature type="domain" description="Thiamine pyrophosphate enzyme N-terminal TPP-binding" evidence="2">
    <location>
        <begin position="5"/>
        <end position="93"/>
    </location>
</feature>
<accession>A0A932ZW46</accession>
<dbReference type="PANTHER" id="PTHR18968">
    <property type="entry name" value="THIAMINE PYROPHOSPHATE ENZYMES"/>
    <property type="match status" value="1"/>
</dbReference>
<dbReference type="SUPFAM" id="SSF52518">
    <property type="entry name" value="Thiamin diphosphate-binding fold (THDP-binding)"/>
    <property type="match status" value="1"/>
</dbReference>
<dbReference type="GO" id="GO:0005948">
    <property type="term" value="C:acetolactate synthase complex"/>
    <property type="evidence" value="ECO:0007669"/>
    <property type="project" value="TreeGrafter"/>
</dbReference>
<protein>
    <submittedName>
        <fullName evidence="3">Thiamine pyrophosphate-binding protein</fullName>
    </submittedName>
</protein>
<comment type="similarity">
    <text evidence="1">Belongs to the TPP enzyme family.</text>
</comment>
<dbReference type="Proteomes" id="UP000752292">
    <property type="component" value="Unassembled WGS sequence"/>
</dbReference>
<dbReference type="GO" id="GO:0003984">
    <property type="term" value="F:acetolactate synthase activity"/>
    <property type="evidence" value="ECO:0007669"/>
    <property type="project" value="TreeGrafter"/>
</dbReference>
<dbReference type="InterPro" id="IPR012001">
    <property type="entry name" value="Thiamin_PyroP_enz_TPP-bd_dom"/>
</dbReference>
<evidence type="ECO:0000256" key="1">
    <source>
        <dbReference type="ARBA" id="ARBA00007812"/>
    </source>
</evidence>
<dbReference type="GO" id="GO:0050660">
    <property type="term" value="F:flavin adenine dinucleotide binding"/>
    <property type="evidence" value="ECO:0007669"/>
    <property type="project" value="TreeGrafter"/>
</dbReference>
<evidence type="ECO:0000313" key="4">
    <source>
        <dbReference type="Proteomes" id="UP000752292"/>
    </source>
</evidence>
<dbReference type="InterPro" id="IPR029061">
    <property type="entry name" value="THDP-binding"/>
</dbReference>
<dbReference type="PANTHER" id="PTHR18968:SF13">
    <property type="entry name" value="ACETOLACTATE SYNTHASE CATALYTIC SUBUNIT, MITOCHONDRIAL"/>
    <property type="match status" value="1"/>
</dbReference>
<evidence type="ECO:0000313" key="3">
    <source>
        <dbReference type="EMBL" id="MBI4252544.1"/>
    </source>
</evidence>
<dbReference type="CDD" id="cd07035">
    <property type="entry name" value="TPP_PYR_POX_like"/>
    <property type="match status" value="1"/>
</dbReference>
<dbReference type="Gene3D" id="3.40.50.970">
    <property type="match status" value="1"/>
</dbReference>
<reference evidence="3" key="1">
    <citation type="submission" date="2020-07" db="EMBL/GenBank/DDBJ databases">
        <title>Huge and variable diversity of episymbiotic CPR bacteria and DPANN archaea in groundwater ecosystems.</title>
        <authorList>
            <person name="He C.Y."/>
            <person name="Keren R."/>
            <person name="Whittaker M."/>
            <person name="Farag I.F."/>
            <person name="Doudna J."/>
            <person name="Cate J.H.D."/>
            <person name="Banfield J.F."/>
        </authorList>
    </citation>
    <scope>NUCLEOTIDE SEQUENCE</scope>
    <source>
        <strain evidence="3">NC_groundwater_1370_Ag_S-0.2um_69_93</strain>
    </source>
</reference>
<organism evidence="3 4">
    <name type="scientific">Tectimicrobiota bacterium</name>
    <dbReference type="NCBI Taxonomy" id="2528274"/>
    <lineage>
        <taxon>Bacteria</taxon>
        <taxon>Pseudomonadati</taxon>
        <taxon>Nitrospinota/Tectimicrobiota group</taxon>
        <taxon>Candidatus Tectimicrobiota</taxon>
    </lineage>
</organism>
<proteinExistence type="inferred from homology"/>
<comment type="caution">
    <text evidence="3">The sequence shown here is derived from an EMBL/GenBank/DDBJ whole genome shotgun (WGS) entry which is preliminary data.</text>
</comment>
<dbReference type="InterPro" id="IPR045229">
    <property type="entry name" value="TPP_enz"/>
</dbReference>
<dbReference type="AlphaFoldDB" id="A0A932ZW46"/>
<dbReference type="EMBL" id="JACQRX010000384">
    <property type="protein sequence ID" value="MBI4252544.1"/>
    <property type="molecule type" value="Genomic_DNA"/>
</dbReference>
<feature type="non-terminal residue" evidence="3">
    <location>
        <position position="93"/>
    </location>
</feature>
<dbReference type="Pfam" id="PF02776">
    <property type="entry name" value="TPP_enzyme_N"/>
    <property type="match status" value="1"/>
</dbReference>
<sequence length="93" mass="9873">MPKMLGARYLAELLVGYGVKAFFFKPSILSKTLAQMDDLPIRRILTHGEKAAAYMAEGYARASGRPGVCAAQTVGAGNLAAGLRDAYMAHSPV</sequence>
<dbReference type="GO" id="GO:0009099">
    <property type="term" value="P:L-valine biosynthetic process"/>
    <property type="evidence" value="ECO:0007669"/>
    <property type="project" value="TreeGrafter"/>
</dbReference>
<name>A0A932ZW46_UNCTE</name>
<dbReference type="GO" id="GO:0030976">
    <property type="term" value="F:thiamine pyrophosphate binding"/>
    <property type="evidence" value="ECO:0007669"/>
    <property type="project" value="InterPro"/>
</dbReference>
<gene>
    <name evidence="3" type="ORF">HY618_08800</name>
</gene>
<dbReference type="GO" id="GO:0009097">
    <property type="term" value="P:isoleucine biosynthetic process"/>
    <property type="evidence" value="ECO:0007669"/>
    <property type="project" value="TreeGrafter"/>
</dbReference>
<evidence type="ECO:0000259" key="2">
    <source>
        <dbReference type="Pfam" id="PF02776"/>
    </source>
</evidence>